<organism evidence="1 2">
    <name type="scientific">Pseudomonas fluorescens</name>
    <dbReference type="NCBI Taxonomy" id="294"/>
    <lineage>
        <taxon>Bacteria</taxon>
        <taxon>Pseudomonadati</taxon>
        <taxon>Pseudomonadota</taxon>
        <taxon>Gammaproteobacteria</taxon>
        <taxon>Pseudomonadales</taxon>
        <taxon>Pseudomonadaceae</taxon>
        <taxon>Pseudomonas</taxon>
    </lineage>
</organism>
<protein>
    <submittedName>
        <fullName evidence="1">Uncharacterized protein</fullName>
    </submittedName>
</protein>
<sequence length="667" mass="71593">MVDKISARDAAAILAINPTLPAPILVEKLDDTGLVATATADTGITLMCYTGQFSAPEYWIEVQSRDLNRPDADWGVMKKKAQLNVAEDILTPIVITAPSGGFLHRHEEMRYVIYEDLGGVAGDPSEFSDPAPFIVDRYGPYRSVNDGNSKPPLKVVLPSTLPSPLTSTYIANNPTIPGNVLPNNFTEAVGQFADGDMVQLFLGPDMFNKDDKYKVGSPFPMLGAANTPFSFPTSAFTADATQYLYYILTDKSGNQSLPSSAELLKVSVLDPPGQGQIFIPLAPSPESGTTDDLLDNADYQAVIEARVRAFTNHQPTLDQIEIKWGSQPYSLLTPATAFDVVFKGAALNALIRAEYGAQVGPQPVTVLYRVVRGSEIFPSTPKVINVDLSVPGPVNPGEPGTPNINLTPARFFGRGTPPSGQDTLKDVDANLPVNVEVDIWTTGAPPQAGYMINLVRPDGTIIQPPQPIGTLLPGETLKFTIPWSAIEPGGNVKQLFHYIVTGPGTTNPNISPATPVDVIGAITQALPAPVFQRLTSGEVRCTSLVDIPGTTPPDHYLELFVAGDTRMVVGRKLTLNAKVFRPRTGTPLVTQPFSTDVDITDAIRLSGYTFRLPYRALLIYLRIGTLEVTVTTTFADGVVGRGFASVGGRSVVVNAYCDKEIVTPTTP</sequence>
<dbReference type="Proteomes" id="UP000248640">
    <property type="component" value="Chromosome 1"/>
</dbReference>
<dbReference type="RefSeq" id="WP_053256361.1">
    <property type="nucleotide sequence ID" value="NZ_CBCRXZ010000037.1"/>
</dbReference>
<accession>A0A1T2ZHC5</accession>
<proteinExistence type="predicted"/>
<gene>
    <name evidence="1" type="ORF">NCTC10038_02721</name>
</gene>
<evidence type="ECO:0000313" key="2">
    <source>
        <dbReference type="Proteomes" id="UP000248640"/>
    </source>
</evidence>
<evidence type="ECO:0000313" key="1">
    <source>
        <dbReference type="EMBL" id="SQF91296.1"/>
    </source>
</evidence>
<dbReference type="AlphaFoldDB" id="A0A1T2ZHC5"/>
<dbReference type="EMBL" id="LS483372">
    <property type="protein sequence ID" value="SQF91296.1"/>
    <property type="molecule type" value="Genomic_DNA"/>
</dbReference>
<dbReference type="GeneID" id="61638642"/>
<reference evidence="1 2" key="1">
    <citation type="submission" date="2018-06" db="EMBL/GenBank/DDBJ databases">
        <authorList>
            <consortium name="Pathogen Informatics"/>
            <person name="Doyle S."/>
        </authorList>
    </citation>
    <scope>NUCLEOTIDE SEQUENCE [LARGE SCALE GENOMIC DNA]</scope>
    <source>
        <strain evidence="1 2">NCTC10038</strain>
    </source>
</reference>
<name>A0A1T2ZHC5_PSEFL</name>